<name>A0A3N2GPI2_9PSEU</name>
<evidence type="ECO:0000313" key="7">
    <source>
        <dbReference type="EMBL" id="ROS38423.1"/>
    </source>
</evidence>
<feature type="DNA-binding region" description="H-T-H motif" evidence="5">
    <location>
        <begin position="38"/>
        <end position="57"/>
    </location>
</feature>
<dbReference type="SUPFAM" id="SSF46689">
    <property type="entry name" value="Homeodomain-like"/>
    <property type="match status" value="1"/>
</dbReference>
<comment type="caution">
    <text evidence="7">The sequence shown here is derived from an EMBL/GenBank/DDBJ whole genome shotgun (WGS) entry which is preliminary data.</text>
</comment>
<keyword evidence="1" id="KW-0678">Repressor</keyword>
<keyword evidence="2" id="KW-0805">Transcription regulation</keyword>
<evidence type="ECO:0000256" key="3">
    <source>
        <dbReference type="ARBA" id="ARBA00023125"/>
    </source>
</evidence>
<accession>A0A3N2GPI2</accession>
<evidence type="ECO:0000256" key="1">
    <source>
        <dbReference type="ARBA" id="ARBA00022491"/>
    </source>
</evidence>
<dbReference type="SUPFAM" id="SSF48498">
    <property type="entry name" value="Tetracyclin repressor-like, C-terminal domain"/>
    <property type="match status" value="1"/>
</dbReference>
<dbReference type="InterPro" id="IPR001647">
    <property type="entry name" value="HTH_TetR"/>
</dbReference>
<dbReference type="GO" id="GO:0003700">
    <property type="term" value="F:DNA-binding transcription factor activity"/>
    <property type="evidence" value="ECO:0007669"/>
    <property type="project" value="TreeGrafter"/>
</dbReference>
<keyword evidence="3 5" id="KW-0238">DNA-binding</keyword>
<dbReference type="PANTHER" id="PTHR30055">
    <property type="entry name" value="HTH-TYPE TRANSCRIPTIONAL REGULATOR RUTR"/>
    <property type="match status" value="1"/>
</dbReference>
<sequence length="210" mass="24043">MPEPPTRPRLRERYNKRRAAVLRTAAQVYADRGYHATSINELVEATGLQPGGLYHYIDSKEKLLVSLFEQLAEPLVTIIDEVLDTPDRPERQLRVLVRRWMEHVISYRHHVIVFQQEWRSVRADERFDHVRAQLDKFDTCLRGLFERMSADGVGPADSELGRRALVAMVTATAEWYEPGSGREPDDIAKAYCDLVIGSGRRRRAATTTAV</sequence>
<proteinExistence type="predicted"/>
<dbReference type="Gene3D" id="1.10.10.60">
    <property type="entry name" value="Homeodomain-like"/>
    <property type="match status" value="1"/>
</dbReference>
<dbReference type="PRINTS" id="PR00455">
    <property type="entry name" value="HTHTETR"/>
</dbReference>
<dbReference type="PANTHER" id="PTHR30055:SF175">
    <property type="entry name" value="HTH-TYPE TRANSCRIPTIONAL REPRESSOR KSTR2"/>
    <property type="match status" value="1"/>
</dbReference>
<dbReference type="AlphaFoldDB" id="A0A3N2GPI2"/>
<evidence type="ECO:0000256" key="2">
    <source>
        <dbReference type="ARBA" id="ARBA00023015"/>
    </source>
</evidence>
<dbReference type="PROSITE" id="PS50977">
    <property type="entry name" value="HTH_TETR_2"/>
    <property type="match status" value="1"/>
</dbReference>
<dbReference type="Gene3D" id="1.10.357.10">
    <property type="entry name" value="Tetracycline Repressor, domain 2"/>
    <property type="match status" value="1"/>
</dbReference>
<dbReference type="EMBL" id="RKHY01000001">
    <property type="protein sequence ID" value="ROS38423.1"/>
    <property type="molecule type" value="Genomic_DNA"/>
</dbReference>
<keyword evidence="4" id="KW-0804">Transcription</keyword>
<dbReference type="InterPro" id="IPR009057">
    <property type="entry name" value="Homeodomain-like_sf"/>
</dbReference>
<dbReference type="InterPro" id="IPR036271">
    <property type="entry name" value="Tet_transcr_reg_TetR-rel_C_sf"/>
</dbReference>
<dbReference type="GO" id="GO:0000976">
    <property type="term" value="F:transcription cis-regulatory region binding"/>
    <property type="evidence" value="ECO:0007669"/>
    <property type="project" value="TreeGrafter"/>
</dbReference>
<organism evidence="7 8">
    <name type="scientific">Amycolatopsis thermoflava</name>
    <dbReference type="NCBI Taxonomy" id="84480"/>
    <lineage>
        <taxon>Bacteria</taxon>
        <taxon>Bacillati</taxon>
        <taxon>Actinomycetota</taxon>
        <taxon>Actinomycetes</taxon>
        <taxon>Pseudonocardiales</taxon>
        <taxon>Pseudonocardiaceae</taxon>
        <taxon>Amycolatopsis</taxon>
        <taxon>Amycolatopsis methanolica group</taxon>
    </lineage>
</organism>
<dbReference type="Pfam" id="PF17932">
    <property type="entry name" value="TetR_C_24"/>
    <property type="match status" value="1"/>
</dbReference>
<keyword evidence="8" id="KW-1185">Reference proteome</keyword>
<dbReference type="InterPro" id="IPR050109">
    <property type="entry name" value="HTH-type_TetR-like_transc_reg"/>
</dbReference>
<dbReference type="Pfam" id="PF00440">
    <property type="entry name" value="TetR_N"/>
    <property type="match status" value="1"/>
</dbReference>
<evidence type="ECO:0000313" key="8">
    <source>
        <dbReference type="Proteomes" id="UP000274843"/>
    </source>
</evidence>
<reference evidence="7 8" key="1">
    <citation type="submission" date="2018-11" db="EMBL/GenBank/DDBJ databases">
        <title>Sequencing the genomes of 1000 actinobacteria strains.</title>
        <authorList>
            <person name="Klenk H.-P."/>
        </authorList>
    </citation>
    <scope>NUCLEOTIDE SEQUENCE [LARGE SCALE GENOMIC DNA]</scope>
    <source>
        <strain evidence="7 8">DSM 44348</strain>
    </source>
</reference>
<dbReference type="Proteomes" id="UP000274843">
    <property type="component" value="Unassembled WGS sequence"/>
</dbReference>
<protein>
    <submittedName>
        <fullName evidence="7">TetR family transcriptional regulator</fullName>
    </submittedName>
</protein>
<gene>
    <name evidence="7" type="ORF">EDD35_0699</name>
</gene>
<dbReference type="InterPro" id="IPR041490">
    <property type="entry name" value="KstR2_TetR_C"/>
</dbReference>
<evidence type="ECO:0000259" key="6">
    <source>
        <dbReference type="PROSITE" id="PS50977"/>
    </source>
</evidence>
<evidence type="ECO:0000256" key="5">
    <source>
        <dbReference type="PROSITE-ProRule" id="PRU00335"/>
    </source>
</evidence>
<feature type="domain" description="HTH tetR-type" evidence="6">
    <location>
        <begin position="15"/>
        <end position="75"/>
    </location>
</feature>
<evidence type="ECO:0000256" key="4">
    <source>
        <dbReference type="ARBA" id="ARBA00023163"/>
    </source>
</evidence>